<name>A0A327W9P1_9BACT</name>
<comment type="caution">
    <text evidence="1">The sequence shown here is derived from an EMBL/GenBank/DDBJ whole genome shotgun (WGS) entry which is preliminary data.</text>
</comment>
<dbReference type="Proteomes" id="UP000249819">
    <property type="component" value="Unassembled WGS sequence"/>
</dbReference>
<gene>
    <name evidence="1" type="ORF">CLV59_101177</name>
</gene>
<keyword evidence="2" id="KW-1185">Reference proteome</keyword>
<organism evidence="1 2">
    <name type="scientific">Chitinophaga dinghuensis</name>
    <dbReference type="NCBI Taxonomy" id="1539050"/>
    <lineage>
        <taxon>Bacteria</taxon>
        <taxon>Pseudomonadati</taxon>
        <taxon>Bacteroidota</taxon>
        <taxon>Chitinophagia</taxon>
        <taxon>Chitinophagales</taxon>
        <taxon>Chitinophagaceae</taxon>
        <taxon>Chitinophaga</taxon>
    </lineage>
</organism>
<accession>A0A327W9P1</accession>
<evidence type="ECO:0000313" key="2">
    <source>
        <dbReference type="Proteomes" id="UP000249819"/>
    </source>
</evidence>
<evidence type="ECO:0000313" key="1">
    <source>
        <dbReference type="EMBL" id="RAJ87427.1"/>
    </source>
</evidence>
<proteinExistence type="predicted"/>
<dbReference type="AlphaFoldDB" id="A0A327W9P1"/>
<dbReference type="RefSeq" id="WP_111590120.1">
    <property type="nucleotide sequence ID" value="NZ_QLMA01000001.1"/>
</dbReference>
<dbReference type="EMBL" id="QLMA01000001">
    <property type="protein sequence ID" value="RAJ87427.1"/>
    <property type="molecule type" value="Genomic_DNA"/>
</dbReference>
<reference evidence="1 2" key="1">
    <citation type="submission" date="2018-06" db="EMBL/GenBank/DDBJ databases">
        <title>Genomic Encyclopedia of Archaeal and Bacterial Type Strains, Phase II (KMG-II): from individual species to whole genera.</title>
        <authorList>
            <person name="Goeker M."/>
        </authorList>
    </citation>
    <scope>NUCLEOTIDE SEQUENCE [LARGE SCALE GENOMIC DNA]</scope>
    <source>
        <strain evidence="1 2">DSM 29821</strain>
    </source>
</reference>
<protein>
    <submittedName>
        <fullName evidence="1">Uncharacterized protein</fullName>
    </submittedName>
</protein>
<sequence>MNEQTAFPPVPEWKPDLPVDIDQILEKVKYYTDEKIQFAIFKNGTVTYFGEEVENIRESAVAILEQIFNYHPDFAPRFMDDRNIIIEYSQPAFTLVFEEEINQHWDYIEANHQKGICKDEVLVDDQGRQNVFDRIGKICLFGRAQMFMDAQAPEVVKIFEPRKA</sequence>
<dbReference type="OrthoDB" id="1432316at2"/>